<evidence type="ECO:0000313" key="3">
    <source>
        <dbReference type="EMBL" id="PZR00272.1"/>
    </source>
</evidence>
<proteinExistence type="predicted"/>
<feature type="compositionally biased region" description="Pro residues" evidence="1">
    <location>
        <begin position="93"/>
        <end position="104"/>
    </location>
</feature>
<sequence>MFLFTGYRSAVLSVSLAALCAATPMSLKVTPHGLSIGGSVAAQDAPEMPGGPDDPYSPPGGGAPGPDFGDPGPDDTPDPGPGGPGPGGSAPSDPGPADPGPSAPGPVAAAPDLPFSPDTPDEAIPDVAINRPASFELNEDRGGKSENEPSSFGVSTMSTPATGTVTDQKTAKEEAKEFAQSLECASACKAKVTSNGDVTVTVSAKAKTGEDVDVTVKQQGNTVKASVTIGDTTTSAGSATYSSKKEAQAVTKHVVSTAAPLASAQTASLISGAIGRAISGGTGGGFSPSSF</sequence>
<comment type="caution">
    <text evidence="3">The sequence shown here is derived from an EMBL/GenBank/DDBJ whole genome shotgun (WGS) entry which is preliminary data.</text>
</comment>
<dbReference type="EMBL" id="QFQS01000001">
    <property type="protein sequence ID" value="PZR00272.1"/>
    <property type="molecule type" value="Genomic_DNA"/>
</dbReference>
<reference evidence="3 4" key="1">
    <citation type="submission" date="2017-08" db="EMBL/GenBank/DDBJ databases">
        <title>Infants hospitalized years apart are colonized by the same room-sourced microbial strains.</title>
        <authorList>
            <person name="Brooks B."/>
            <person name="Olm M.R."/>
            <person name="Firek B.A."/>
            <person name="Baker R."/>
            <person name="Thomas B.C."/>
            <person name="Morowitz M.J."/>
            <person name="Banfield J.F."/>
        </authorList>
    </citation>
    <scope>NUCLEOTIDE SEQUENCE [LARGE SCALE GENOMIC DNA]</scope>
    <source>
        <strain evidence="3">S2_003_000_R2_11</strain>
    </source>
</reference>
<feature type="region of interest" description="Disordered" evidence="1">
    <location>
        <begin position="38"/>
        <end position="172"/>
    </location>
</feature>
<dbReference type="Proteomes" id="UP000248975">
    <property type="component" value="Unassembled WGS sequence"/>
</dbReference>
<feature type="compositionally biased region" description="Basic and acidic residues" evidence="1">
    <location>
        <begin position="138"/>
        <end position="147"/>
    </location>
</feature>
<feature type="chain" id="PRO_5016169066" evidence="2">
    <location>
        <begin position="21"/>
        <end position="291"/>
    </location>
</feature>
<gene>
    <name evidence="3" type="ORF">DI533_06725</name>
</gene>
<evidence type="ECO:0000256" key="2">
    <source>
        <dbReference type="SAM" id="SignalP"/>
    </source>
</evidence>
<organism evidence="3 4">
    <name type="scientific">Cereibacter sphaeroides</name>
    <name type="common">Rhodobacter sphaeroides</name>
    <dbReference type="NCBI Taxonomy" id="1063"/>
    <lineage>
        <taxon>Bacteria</taxon>
        <taxon>Pseudomonadati</taxon>
        <taxon>Pseudomonadota</taxon>
        <taxon>Alphaproteobacteria</taxon>
        <taxon>Rhodobacterales</taxon>
        <taxon>Paracoccaceae</taxon>
        <taxon>Cereibacter</taxon>
    </lineage>
</organism>
<evidence type="ECO:0000256" key="1">
    <source>
        <dbReference type="SAM" id="MobiDB-lite"/>
    </source>
</evidence>
<keyword evidence="2" id="KW-0732">Signal</keyword>
<feature type="compositionally biased region" description="Polar residues" evidence="1">
    <location>
        <begin position="148"/>
        <end position="168"/>
    </location>
</feature>
<dbReference type="AlphaFoldDB" id="A0A2W5SB65"/>
<feature type="signal peptide" evidence="2">
    <location>
        <begin position="1"/>
        <end position="20"/>
    </location>
</feature>
<accession>A0A2W5SB65</accession>
<name>A0A2W5SB65_CERSP</name>
<protein>
    <submittedName>
        <fullName evidence="3">Uncharacterized protein</fullName>
    </submittedName>
</protein>
<evidence type="ECO:0000313" key="4">
    <source>
        <dbReference type="Proteomes" id="UP000248975"/>
    </source>
</evidence>